<dbReference type="Proteomes" id="UP000007347">
    <property type="component" value="Chromosome"/>
</dbReference>
<dbReference type="PANTHER" id="PTHR12526:SF600">
    <property type="entry name" value="GLYCOSYL TRANSFERASE GROUP 1"/>
    <property type="match status" value="1"/>
</dbReference>
<dbReference type="OrthoDB" id="9807209at2"/>
<dbReference type="GO" id="GO:0016757">
    <property type="term" value="F:glycosyltransferase activity"/>
    <property type="evidence" value="ECO:0007669"/>
    <property type="project" value="UniProtKB-ARBA"/>
</dbReference>
<dbReference type="SUPFAM" id="SSF53756">
    <property type="entry name" value="UDP-Glycosyltransferase/glycogen phosphorylase"/>
    <property type="match status" value="1"/>
</dbReference>
<dbReference type="KEGG" id="dto:TOL2_C23080"/>
<feature type="domain" description="Glycosyltransferase subfamily 4-like N-terminal" evidence="1">
    <location>
        <begin position="17"/>
        <end position="214"/>
    </location>
</feature>
<keyword evidence="2" id="KW-0808">Transferase</keyword>
<sequence length="408" mass="47045">MNVLFLSTRSPYPLISGHSLRTYHIMRGVAKRHNVTLVTHIQLDEELKSENIDHLKSICKAVYPYRIPADASRFKLVSALIKNLFSLKPFVAQKYDFPLMRRKIQEILKKGTIDLVHVDMLPLTAYEQEFSDIPKILVNHNVESLRLFRWCQNEKNILKKIYLGIQYIKLKAFERIAMRKFDCCVAVSEIDRNILQAMGGENKIVVVPNGTDTNFFKPLGRNKIEKSVLWIGHMDVHTNLDAVLYFMRDIYPVLKMKCPDVRIIFVGTSPPTEITEAEKKDKNIKTTGFVNDIRPYLDEAMVLMVPIRIGSGTRLKILDSMAMGKAIVSTRVGCEGLNVTDGKDIFIGDTPEDFADRVVHLLNNPKQRELLQKNARDLARTYDWEKIEEKQEAVYRQAIYNYQQKKKG</sequence>
<dbReference type="HOGENOM" id="CLU_028014_0_1_7"/>
<protein>
    <submittedName>
        <fullName evidence="2">Glycosyl transferase, family I</fullName>
    </submittedName>
</protein>
<proteinExistence type="predicted"/>
<dbReference type="CDD" id="cd03801">
    <property type="entry name" value="GT4_PimA-like"/>
    <property type="match status" value="1"/>
</dbReference>
<dbReference type="AlphaFoldDB" id="K0N952"/>
<reference evidence="2 3" key="1">
    <citation type="journal article" date="2013" name="Environ. Microbiol.">
        <title>Complete genome, catabolic sub-proteomes and key-metabolites of Desulfobacula toluolica Tol2, a marine, aromatic compound-degrading, sulfate-reducing bacterium.</title>
        <authorList>
            <person name="Wohlbrand L."/>
            <person name="Jacob J.H."/>
            <person name="Kube M."/>
            <person name="Mussmann M."/>
            <person name="Jarling R."/>
            <person name="Beck A."/>
            <person name="Amann R."/>
            <person name="Wilkes H."/>
            <person name="Reinhardt R."/>
            <person name="Rabus R."/>
        </authorList>
    </citation>
    <scope>NUCLEOTIDE SEQUENCE [LARGE SCALE GENOMIC DNA]</scope>
    <source>
        <strain evidence="3">DSM 7467 / Tol2</strain>
    </source>
</reference>
<dbReference type="Pfam" id="PF13692">
    <property type="entry name" value="Glyco_trans_1_4"/>
    <property type="match status" value="1"/>
</dbReference>
<gene>
    <name evidence="2" type="ordered locus">TOL2_C23080</name>
</gene>
<keyword evidence="3" id="KW-1185">Reference proteome</keyword>
<dbReference type="STRING" id="651182.TOL2_C23080"/>
<name>K0N952_DESTT</name>
<evidence type="ECO:0000313" key="2">
    <source>
        <dbReference type="EMBL" id="CCK80469.1"/>
    </source>
</evidence>
<dbReference type="Gene3D" id="3.40.50.2000">
    <property type="entry name" value="Glycogen Phosphorylase B"/>
    <property type="match status" value="2"/>
</dbReference>
<dbReference type="EMBL" id="FO203503">
    <property type="protein sequence ID" value="CCK80469.1"/>
    <property type="molecule type" value="Genomic_DNA"/>
</dbReference>
<dbReference type="PATRIC" id="fig|651182.5.peg.2731"/>
<evidence type="ECO:0000313" key="3">
    <source>
        <dbReference type="Proteomes" id="UP000007347"/>
    </source>
</evidence>
<dbReference type="Pfam" id="PF13439">
    <property type="entry name" value="Glyco_transf_4"/>
    <property type="match status" value="1"/>
</dbReference>
<dbReference type="InterPro" id="IPR028098">
    <property type="entry name" value="Glyco_trans_4-like_N"/>
</dbReference>
<dbReference type="PANTHER" id="PTHR12526">
    <property type="entry name" value="GLYCOSYLTRANSFERASE"/>
    <property type="match status" value="1"/>
</dbReference>
<organism evidence="2 3">
    <name type="scientific">Desulfobacula toluolica (strain DSM 7467 / Tol2)</name>
    <dbReference type="NCBI Taxonomy" id="651182"/>
    <lineage>
        <taxon>Bacteria</taxon>
        <taxon>Pseudomonadati</taxon>
        <taxon>Thermodesulfobacteriota</taxon>
        <taxon>Desulfobacteria</taxon>
        <taxon>Desulfobacterales</taxon>
        <taxon>Desulfobacteraceae</taxon>
        <taxon>Desulfobacula</taxon>
    </lineage>
</organism>
<evidence type="ECO:0000259" key="1">
    <source>
        <dbReference type="Pfam" id="PF13439"/>
    </source>
</evidence>
<dbReference type="RefSeq" id="WP_014957781.1">
    <property type="nucleotide sequence ID" value="NC_018645.1"/>
</dbReference>
<accession>K0N952</accession>